<dbReference type="Pfam" id="PF00392">
    <property type="entry name" value="GntR"/>
    <property type="match status" value="1"/>
</dbReference>
<accession>A0A367Z0C8</accession>
<keyword evidence="1" id="KW-0805">Transcription regulation</keyword>
<keyword evidence="2" id="KW-0238">DNA-binding</keyword>
<dbReference type="GO" id="GO:0003700">
    <property type="term" value="F:DNA-binding transcription factor activity"/>
    <property type="evidence" value="ECO:0007669"/>
    <property type="project" value="InterPro"/>
</dbReference>
<feature type="domain" description="HTH gntR-type" evidence="4">
    <location>
        <begin position="7"/>
        <end position="77"/>
    </location>
</feature>
<dbReference type="SMART" id="SM00345">
    <property type="entry name" value="HTH_GNTR"/>
    <property type="match status" value="1"/>
</dbReference>
<evidence type="ECO:0000259" key="4">
    <source>
        <dbReference type="PROSITE" id="PS50949"/>
    </source>
</evidence>
<gene>
    <name evidence="5" type="ORF">DT076_04410</name>
</gene>
<comment type="caution">
    <text evidence="5">The sequence shown here is derived from an EMBL/GenBank/DDBJ whole genome shotgun (WGS) entry which is preliminary data.</text>
</comment>
<dbReference type="Gene3D" id="1.10.10.10">
    <property type="entry name" value="Winged helix-like DNA-binding domain superfamily/Winged helix DNA-binding domain"/>
    <property type="match status" value="1"/>
</dbReference>
<dbReference type="CDD" id="cd07377">
    <property type="entry name" value="WHTH_GntR"/>
    <property type="match status" value="1"/>
</dbReference>
<dbReference type="InterPro" id="IPR011663">
    <property type="entry name" value="UTRA"/>
</dbReference>
<evidence type="ECO:0000256" key="2">
    <source>
        <dbReference type="ARBA" id="ARBA00023125"/>
    </source>
</evidence>
<dbReference type="SUPFAM" id="SSF64288">
    <property type="entry name" value="Chorismate lyase-like"/>
    <property type="match status" value="1"/>
</dbReference>
<dbReference type="InterPro" id="IPR050679">
    <property type="entry name" value="Bact_HTH_transcr_reg"/>
</dbReference>
<dbReference type="Gene3D" id="3.40.1410.10">
    <property type="entry name" value="Chorismate lyase-like"/>
    <property type="match status" value="1"/>
</dbReference>
<dbReference type="PRINTS" id="PR00035">
    <property type="entry name" value="HTHGNTR"/>
</dbReference>
<dbReference type="PROSITE" id="PS50949">
    <property type="entry name" value="HTH_GNTR"/>
    <property type="match status" value="1"/>
</dbReference>
<protein>
    <submittedName>
        <fullName evidence="5">GntR family transcriptional regulator</fullName>
    </submittedName>
</protein>
<dbReference type="InterPro" id="IPR036388">
    <property type="entry name" value="WH-like_DNA-bd_sf"/>
</dbReference>
<dbReference type="EMBL" id="QOUI01000002">
    <property type="protein sequence ID" value="RCK70661.1"/>
    <property type="molecule type" value="Genomic_DNA"/>
</dbReference>
<proteinExistence type="predicted"/>
<dbReference type="PANTHER" id="PTHR44846">
    <property type="entry name" value="MANNOSYL-D-GLYCERATE TRANSPORT/METABOLISM SYSTEM REPRESSOR MNGR-RELATED"/>
    <property type="match status" value="1"/>
</dbReference>
<evidence type="ECO:0000256" key="1">
    <source>
        <dbReference type="ARBA" id="ARBA00023015"/>
    </source>
</evidence>
<dbReference type="InterPro" id="IPR028978">
    <property type="entry name" value="Chorismate_lyase_/UTRA_dom_sf"/>
</dbReference>
<sequence length="240" mass="27009">MTIMTSRPPGLSKHEAIRDSLRQMVLAMTPGTALPAERELAERWGVARMTVRQAIAALAREGLIRSVQGRGNLRAAEHVQLRVRLGSFADALREQHLDPVTRLLEFTREPEPLAAVAAFLELGEEPVWRLRRLRLGDEVPLALERTWLPVALLPDLTEEQLRGSLYGLLEARSLRPDEGEESVVADLPDAEEARLLDISPTRPVVRLTRRGRAGGRPVEYAEAVLPADRYELWFPLERTR</sequence>
<evidence type="ECO:0000256" key="3">
    <source>
        <dbReference type="ARBA" id="ARBA00023163"/>
    </source>
</evidence>
<dbReference type="GO" id="GO:0003677">
    <property type="term" value="F:DNA binding"/>
    <property type="evidence" value="ECO:0007669"/>
    <property type="project" value="UniProtKB-KW"/>
</dbReference>
<evidence type="ECO:0000313" key="6">
    <source>
        <dbReference type="Proteomes" id="UP000252770"/>
    </source>
</evidence>
<dbReference type="Pfam" id="PF07702">
    <property type="entry name" value="UTRA"/>
    <property type="match status" value="1"/>
</dbReference>
<dbReference type="Proteomes" id="UP000252770">
    <property type="component" value="Unassembled WGS sequence"/>
</dbReference>
<dbReference type="AlphaFoldDB" id="A0A367Z0C8"/>
<dbReference type="SUPFAM" id="SSF46785">
    <property type="entry name" value="Winged helix' DNA-binding domain"/>
    <property type="match status" value="1"/>
</dbReference>
<dbReference type="PANTHER" id="PTHR44846:SF1">
    <property type="entry name" value="MANNOSYL-D-GLYCERATE TRANSPORT_METABOLISM SYSTEM REPRESSOR MNGR-RELATED"/>
    <property type="match status" value="1"/>
</dbReference>
<dbReference type="GO" id="GO:0045892">
    <property type="term" value="P:negative regulation of DNA-templated transcription"/>
    <property type="evidence" value="ECO:0007669"/>
    <property type="project" value="TreeGrafter"/>
</dbReference>
<dbReference type="InterPro" id="IPR000524">
    <property type="entry name" value="Tscrpt_reg_HTH_GntR"/>
</dbReference>
<evidence type="ECO:0000313" key="5">
    <source>
        <dbReference type="EMBL" id="RCK70661.1"/>
    </source>
</evidence>
<name>A0A367Z0C8_9ACTN</name>
<dbReference type="InterPro" id="IPR036390">
    <property type="entry name" value="WH_DNA-bd_sf"/>
</dbReference>
<keyword evidence="6" id="KW-1185">Reference proteome</keyword>
<reference evidence="5 6" key="1">
    <citation type="submission" date="2018-07" db="EMBL/GenBank/DDBJ databases">
        <title>Desertimonas flava gen. nov. sp. nov.</title>
        <authorList>
            <person name="Liu S."/>
        </authorList>
    </citation>
    <scope>NUCLEOTIDE SEQUENCE [LARGE SCALE GENOMIC DNA]</scope>
    <source>
        <strain evidence="5 6">16Sb5-5</strain>
    </source>
</reference>
<keyword evidence="3" id="KW-0804">Transcription</keyword>
<organism evidence="5 6">
    <name type="scientific">Desertihabitans brevis</name>
    <dbReference type="NCBI Taxonomy" id="2268447"/>
    <lineage>
        <taxon>Bacteria</taxon>
        <taxon>Bacillati</taxon>
        <taxon>Actinomycetota</taxon>
        <taxon>Actinomycetes</taxon>
        <taxon>Propionibacteriales</taxon>
        <taxon>Propionibacteriaceae</taxon>
        <taxon>Desertihabitans</taxon>
    </lineage>
</organism>
<dbReference type="SMART" id="SM00866">
    <property type="entry name" value="UTRA"/>
    <property type="match status" value="1"/>
</dbReference>